<protein>
    <submittedName>
        <fullName evidence="2">Non-specific serine/threonine protein kinase</fullName>
    </submittedName>
</protein>
<proteinExistence type="predicted"/>
<dbReference type="WBParaSite" id="PS1159_v2.g12219.t1">
    <property type="protein sequence ID" value="PS1159_v2.g12219.t1"/>
    <property type="gene ID" value="PS1159_v2.g12219"/>
</dbReference>
<evidence type="ECO:0000313" key="1">
    <source>
        <dbReference type="Proteomes" id="UP000887580"/>
    </source>
</evidence>
<name>A0AC35F1L2_9BILA</name>
<sequence>MSDSEAAVVPEENAAAEKNASDKIKPSLIEASAATATTADSDGSGANLSEADVEENAQDVKENAPELSSKSPKDFLLLEEIGEGSYSTVHIGCERKTSRKFAIKICSKLHIIREKKTTQIFREKECLTLLSTNENFHPFIVRLYCTFQDKESLYFVMSLASRKDLLQVLKKKKKFSTEEARFAAAEIAVALDHIHKFKIVHRDVKPENILLSDTGHMVLSDFGCAKFLEQTEEEKKELETRVRKSSFVGTAHYVCPEVLLNKPIDETCDYWAFGCTIFQLLTGERPFNDVSEYFIFKRITSLRYSFPDDFSPSANDAKDLIQQCLQIESADRLGSKEKGGAEALKAHPFFNGIEDWEKLPESNSPLLG</sequence>
<accession>A0AC35F1L2</accession>
<reference evidence="2" key="1">
    <citation type="submission" date="2022-11" db="UniProtKB">
        <authorList>
            <consortium name="WormBaseParasite"/>
        </authorList>
    </citation>
    <scope>IDENTIFICATION</scope>
</reference>
<organism evidence="1 2">
    <name type="scientific">Panagrolaimus sp. PS1159</name>
    <dbReference type="NCBI Taxonomy" id="55785"/>
    <lineage>
        <taxon>Eukaryota</taxon>
        <taxon>Metazoa</taxon>
        <taxon>Ecdysozoa</taxon>
        <taxon>Nematoda</taxon>
        <taxon>Chromadorea</taxon>
        <taxon>Rhabditida</taxon>
        <taxon>Tylenchina</taxon>
        <taxon>Panagrolaimomorpha</taxon>
        <taxon>Panagrolaimoidea</taxon>
        <taxon>Panagrolaimidae</taxon>
        <taxon>Panagrolaimus</taxon>
    </lineage>
</organism>
<evidence type="ECO:0000313" key="2">
    <source>
        <dbReference type="WBParaSite" id="PS1159_v2.g12219.t1"/>
    </source>
</evidence>
<dbReference type="Proteomes" id="UP000887580">
    <property type="component" value="Unplaced"/>
</dbReference>